<dbReference type="Proteomes" id="UP000559626">
    <property type="component" value="Unassembled WGS sequence"/>
</dbReference>
<keyword evidence="3" id="KW-1185">Reference proteome</keyword>
<reference evidence="2 3" key="1">
    <citation type="submission" date="2020-04" db="EMBL/GenBank/DDBJ databases">
        <title>Hymenobacter polaris sp. nov., isolated from Arctic soil.</title>
        <authorList>
            <person name="Dahal R.H."/>
        </authorList>
    </citation>
    <scope>NUCLEOTIDE SEQUENCE [LARGE SCALE GENOMIC DNA]</scope>
    <source>
        <strain evidence="2 3">RP-2-7</strain>
    </source>
</reference>
<dbReference type="PANTHER" id="PTHR36974:SF1">
    <property type="entry name" value="DOXX FAMILY MEMBRANE PROTEIN"/>
    <property type="match status" value="1"/>
</dbReference>
<dbReference type="RefSeq" id="WP_169531153.1">
    <property type="nucleotide sequence ID" value="NZ_JABBGH010000002.1"/>
</dbReference>
<feature type="transmembrane region" description="Helical" evidence="1">
    <location>
        <begin position="116"/>
        <end position="135"/>
    </location>
</feature>
<feature type="transmembrane region" description="Helical" evidence="1">
    <location>
        <begin position="51"/>
        <end position="69"/>
    </location>
</feature>
<comment type="caution">
    <text evidence="2">The sequence shown here is derived from an EMBL/GenBank/DDBJ whole genome shotgun (WGS) entry which is preliminary data.</text>
</comment>
<evidence type="ECO:0000256" key="1">
    <source>
        <dbReference type="SAM" id="Phobius"/>
    </source>
</evidence>
<accession>A0A7Y0AEF7</accession>
<name>A0A7Y0AEF7_9BACT</name>
<keyword evidence="1" id="KW-0812">Transmembrane</keyword>
<evidence type="ECO:0000313" key="3">
    <source>
        <dbReference type="Proteomes" id="UP000559626"/>
    </source>
</evidence>
<gene>
    <name evidence="2" type="ORF">HHL22_10695</name>
</gene>
<feature type="transmembrane region" description="Helical" evidence="1">
    <location>
        <begin position="76"/>
        <end position="96"/>
    </location>
</feature>
<feature type="transmembrane region" description="Helical" evidence="1">
    <location>
        <begin position="12"/>
        <end position="31"/>
    </location>
</feature>
<dbReference type="AlphaFoldDB" id="A0A7Y0AEF7"/>
<keyword evidence="1" id="KW-0472">Membrane</keyword>
<organism evidence="2 3">
    <name type="scientific">Hymenobacter polaris</name>
    <dbReference type="NCBI Taxonomy" id="2682546"/>
    <lineage>
        <taxon>Bacteria</taxon>
        <taxon>Pseudomonadati</taxon>
        <taxon>Bacteroidota</taxon>
        <taxon>Cytophagia</taxon>
        <taxon>Cytophagales</taxon>
        <taxon>Hymenobacteraceae</taxon>
        <taxon>Hymenobacter</taxon>
    </lineage>
</organism>
<evidence type="ECO:0000313" key="2">
    <source>
        <dbReference type="EMBL" id="NML65672.1"/>
    </source>
</evidence>
<evidence type="ECO:0008006" key="4">
    <source>
        <dbReference type="Google" id="ProtNLM"/>
    </source>
</evidence>
<keyword evidence="1" id="KW-1133">Transmembrane helix</keyword>
<sequence length="139" mass="15347">MFEGKTTGAQDAARNLLGTFMVGAGIGHWTFARKGFKAQVPSWVPLDKDSTVLASGVVEVGLGLGMLLLKGENRVRLGFGLATFFVAIFPGNWAQYKHDRPDLNLDTEQKRLMRLFFQPVLIGLALWSTGAWKVLRKNP</sequence>
<dbReference type="EMBL" id="JABBGH010000002">
    <property type="protein sequence ID" value="NML65672.1"/>
    <property type="molecule type" value="Genomic_DNA"/>
</dbReference>
<dbReference type="PANTHER" id="PTHR36974">
    <property type="entry name" value="MEMBRANE PROTEIN-RELATED"/>
    <property type="match status" value="1"/>
</dbReference>
<proteinExistence type="predicted"/>
<protein>
    <recommendedName>
        <fullName evidence="4">DoxX family membrane protein</fullName>
    </recommendedName>
</protein>